<dbReference type="GO" id="GO:0005524">
    <property type="term" value="F:ATP binding"/>
    <property type="evidence" value="ECO:0007669"/>
    <property type="project" value="UniProtKB-KW"/>
</dbReference>
<evidence type="ECO:0000256" key="1">
    <source>
        <dbReference type="ARBA" id="ARBA00022527"/>
    </source>
</evidence>
<keyword evidence="1" id="KW-0723">Serine/threonine-protein kinase</keyword>
<dbReference type="InterPro" id="IPR027084">
    <property type="entry name" value="Mps1_cat"/>
</dbReference>
<dbReference type="EMBL" id="DF974271">
    <property type="protein sequence ID" value="GAU46982.1"/>
    <property type="molecule type" value="Genomic_DNA"/>
</dbReference>
<dbReference type="GO" id="GO:0005634">
    <property type="term" value="C:nucleus"/>
    <property type="evidence" value="ECO:0007669"/>
    <property type="project" value="TreeGrafter"/>
</dbReference>
<dbReference type="GO" id="GO:0004674">
    <property type="term" value="F:protein serine/threonine kinase activity"/>
    <property type="evidence" value="ECO:0007669"/>
    <property type="project" value="UniProtKB-KW"/>
</dbReference>
<gene>
    <name evidence="8" type="ORF">TSUD_403160</name>
</gene>
<feature type="compositionally biased region" description="Basic and acidic residues" evidence="6">
    <location>
        <begin position="313"/>
        <end position="325"/>
    </location>
</feature>
<dbReference type="PROSITE" id="PS50011">
    <property type="entry name" value="PROTEIN_KINASE_DOM"/>
    <property type="match status" value="1"/>
</dbReference>
<dbReference type="InterPro" id="IPR000719">
    <property type="entry name" value="Prot_kinase_dom"/>
</dbReference>
<dbReference type="GO" id="GO:0034501">
    <property type="term" value="P:protein localization to kinetochore"/>
    <property type="evidence" value="ECO:0007669"/>
    <property type="project" value="TreeGrafter"/>
</dbReference>
<dbReference type="SUPFAM" id="SSF56219">
    <property type="entry name" value="DNase I-like"/>
    <property type="match status" value="1"/>
</dbReference>
<dbReference type="InterPro" id="IPR008271">
    <property type="entry name" value="Ser/Thr_kinase_AS"/>
</dbReference>
<dbReference type="OrthoDB" id="20524at2759"/>
<evidence type="ECO:0000256" key="2">
    <source>
        <dbReference type="ARBA" id="ARBA00022679"/>
    </source>
</evidence>
<protein>
    <recommendedName>
        <fullName evidence="7">Protein kinase domain-containing protein</fullName>
    </recommendedName>
</protein>
<dbReference type="Gene3D" id="1.10.510.10">
    <property type="entry name" value="Transferase(Phosphotransferase) domain 1"/>
    <property type="match status" value="1"/>
</dbReference>
<name>A0A2Z6PCI0_TRISU</name>
<evidence type="ECO:0000256" key="6">
    <source>
        <dbReference type="SAM" id="MobiDB-lite"/>
    </source>
</evidence>
<dbReference type="GO" id="GO:0033316">
    <property type="term" value="P:meiotic spindle assembly checkpoint signaling"/>
    <property type="evidence" value="ECO:0007669"/>
    <property type="project" value="TreeGrafter"/>
</dbReference>
<dbReference type="Gene3D" id="3.30.200.20">
    <property type="entry name" value="Phosphorylase Kinase, domain 1"/>
    <property type="match status" value="1"/>
</dbReference>
<keyword evidence="5" id="KW-0067">ATP-binding</keyword>
<evidence type="ECO:0000256" key="3">
    <source>
        <dbReference type="ARBA" id="ARBA00022741"/>
    </source>
</evidence>
<keyword evidence="4" id="KW-0418">Kinase</keyword>
<keyword evidence="3" id="KW-0547">Nucleotide-binding</keyword>
<dbReference type="PANTHER" id="PTHR22974">
    <property type="entry name" value="MIXED LINEAGE PROTEIN KINASE"/>
    <property type="match status" value="1"/>
</dbReference>
<dbReference type="GO" id="GO:0098813">
    <property type="term" value="P:nuclear chromosome segregation"/>
    <property type="evidence" value="ECO:0007669"/>
    <property type="project" value="UniProtKB-ARBA"/>
</dbReference>
<dbReference type="SMART" id="SM00220">
    <property type="entry name" value="S_TKc"/>
    <property type="match status" value="1"/>
</dbReference>
<keyword evidence="9" id="KW-1185">Reference proteome</keyword>
<organism evidence="8 9">
    <name type="scientific">Trifolium subterraneum</name>
    <name type="common">Subterranean clover</name>
    <dbReference type="NCBI Taxonomy" id="3900"/>
    <lineage>
        <taxon>Eukaryota</taxon>
        <taxon>Viridiplantae</taxon>
        <taxon>Streptophyta</taxon>
        <taxon>Embryophyta</taxon>
        <taxon>Tracheophyta</taxon>
        <taxon>Spermatophyta</taxon>
        <taxon>Magnoliopsida</taxon>
        <taxon>eudicotyledons</taxon>
        <taxon>Gunneridae</taxon>
        <taxon>Pentapetalae</taxon>
        <taxon>rosids</taxon>
        <taxon>fabids</taxon>
        <taxon>Fabales</taxon>
        <taxon>Fabaceae</taxon>
        <taxon>Papilionoideae</taxon>
        <taxon>50 kb inversion clade</taxon>
        <taxon>NPAAA clade</taxon>
        <taxon>Hologalegina</taxon>
        <taxon>IRL clade</taxon>
        <taxon>Trifolieae</taxon>
        <taxon>Trifolium</taxon>
    </lineage>
</organism>
<dbReference type="SUPFAM" id="SSF56112">
    <property type="entry name" value="Protein kinase-like (PK-like)"/>
    <property type="match status" value="1"/>
</dbReference>
<reference evidence="9" key="1">
    <citation type="journal article" date="2017" name="Front. Plant Sci.">
        <title>Climate Clever Clovers: New Paradigm to Reduce the Environmental Footprint of Ruminants by Breeding Low Methanogenic Forages Utilizing Haplotype Variation.</title>
        <authorList>
            <person name="Kaur P."/>
            <person name="Appels R."/>
            <person name="Bayer P.E."/>
            <person name="Keeble-Gagnere G."/>
            <person name="Wang J."/>
            <person name="Hirakawa H."/>
            <person name="Shirasawa K."/>
            <person name="Vercoe P."/>
            <person name="Stefanova K."/>
            <person name="Durmic Z."/>
            <person name="Nichols P."/>
            <person name="Revell C."/>
            <person name="Isobe S.N."/>
            <person name="Edwards D."/>
            <person name="Erskine W."/>
        </authorList>
    </citation>
    <scope>NUCLEOTIDE SEQUENCE [LARGE SCALE GENOMIC DNA]</scope>
    <source>
        <strain evidence="9">cv. Daliak</strain>
    </source>
</reference>
<dbReference type="PROSITE" id="PS00108">
    <property type="entry name" value="PROTEIN_KINASE_ST"/>
    <property type="match status" value="1"/>
</dbReference>
<evidence type="ECO:0000313" key="9">
    <source>
        <dbReference type="Proteomes" id="UP000242715"/>
    </source>
</evidence>
<evidence type="ECO:0000256" key="4">
    <source>
        <dbReference type="ARBA" id="ARBA00022777"/>
    </source>
</evidence>
<proteinExistence type="predicted"/>
<evidence type="ECO:0000313" key="8">
    <source>
        <dbReference type="EMBL" id="GAU46982.1"/>
    </source>
</evidence>
<feature type="region of interest" description="Disordered" evidence="6">
    <location>
        <begin position="285"/>
        <end position="340"/>
    </location>
</feature>
<dbReference type="Proteomes" id="UP000242715">
    <property type="component" value="Unassembled WGS sequence"/>
</dbReference>
<feature type="region of interest" description="Disordered" evidence="6">
    <location>
        <begin position="167"/>
        <end position="205"/>
    </location>
</feature>
<accession>A0A2Z6PCI0</accession>
<evidence type="ECO:0000259" key="7">
    <source>
        <dbReference type="PROSITE" id="PS50011"/>
    </source>
</evidence>
<dbReference type="GO" id="GO:0004712">
    <property type="term" value="F:protein serine/threonine/tyrosine kinase activity"/>
    <property type="evidence" value="ECO:0007669"/>
    <property type="project" value="TreeGrafter"/>
</dbReference>
<sequence>MDGNPNSAELLRQVQAALKRRRNPGGALQSNIIRPKRSSVAEAKAMNKSDDSQTSIDQLGNDLLSLRKGSEVVVPGEGFSDVKVSDLENISSHLGSLALTEMECLASSLPEVSNGINQDLKYKTIQQAESEKSLISEGGKISMVPRRTITTQDHVHKFKNFLSQPATQSSVAGPSCATTTSVHSSSAPMLNSLTGSSHSHPNSASNLVTKRCGNLNPHPITHGIIKSANTSLKETTRISTDQATTAVQACSSLTDAELTFKESNPSKEQLGCTLKETSISNHASYNDDALTKGKESAVATNTQPEAPTVSSDVKLESSKLGKPDKLAASCKGSSGTGGSSEVHKVISSDCTIYALKKIKLKGRDYATAYGFCQEIEYLNRLKGKSNIIQLIDYEVTDKALLEGVMSGSFNNKDGRVKDDGFIYMVLEHGEIDLAHMLSQKWKELDGCNQTIDENWLRFYWQQILQAVNTIHEERIVHSDLKPANFLLVKGSLKLIDFGIAKAIMSDTTNIQRDSQGEWIREWASCYLRDLGPFGIGRWVILSDRDFDFRKESGETLFSRIGEVTVIFPIPKHKIVGTLNYMSPEAFMCNESDVNGNIIKCGRPSDIWSLGCILYQMVYGRTPFSDYKTFWAKVKVITDPNHQIMYEPVSNPWLVDLMKKCLAWDRNERWRIPQLLQHPFLAPPVSCHPSLSQDNTFKWLQLIAETCTCDQEASHLCYQLQQMSQCNMLNTMFQLKLDNVHGSLVCVVRRRGRGGRRYEGGRPSNNVPRPPNIGGDFNDIAAMEEKKGGASASLRRCNKFRERISACNLLDLGAMGPKFTWRGPIYHGGQRIYERLDRALCNEKWRLCFPDGYVKVLTRVAFSNHHPILISPKDAMFIRAPRQLRFESAWLLDDSYQAMLEESWRSDMSMLHNLENVQRGITRWKLQNFDQVMRKKKEIMSRLAGIQNSIHQGNNSGGLKRHEYKLQAELHTILEKEELMWFQRSRAKWLIDGDRNTRYYLLKTVSRRRRNNILMLKNEAGEWVEETKQLQGMVNQFYQKLFSNTHARRDWFLKRDFLALGHTRSETSLLKHTSLRLPCSSHTRQRDFLALGHTRSETSLLKHTSLRLPCSSHTRQETSLLLH</sequence>
<feature type="domain" description="Protein kinase" evidence="7">
    <location>
        <begin position="328"/>
        <end position="680"/>
    </location>
</feature>
<dbReference type="GO" id="GO:0007094">
    <property type="term" value="P:mitotic spindle assembly checkpoint signaling"/>
    <property type="evidence" value="ECO:0007669"/>
    <property type="project" value="TreeGrafter"/>
</dbReference>
<dbReference type="InterPro" id="IPR011009">
    <property type="entry name" value="Kinase-like_dom_sf"/>
</dbReference>
<dbReference type="PANTHER" id="PTHR22974:SF21">
    <property type="entry name" value="DUAL SPECIFICITY PROTEIN KINASE TTK"/>
    <property type="match status" value="1"/>
</dbReference>
<dbReference type="GO" id="GO:0000776">
    <property type="term" value="C:kinetochore"/>
    <property type="evidence" value="ECO:0007669"/>
    <property type="project" value="TreeGrafter"/>
</dbReference>
<dbReference type="Gene3D" id="3.60.10.10">
    <property type="entry name" value="Endonuclease/exonuclease/phosphatase"/>
    <property type="match status" value="1"/>
</dbReference>
<evidence type="ECO:0000256" key="5">
    <source>
        <dbReference type="ARBA" id="ARBA00022840"/>
    </source>
</evidence>
<dbReference type="InterPro" id="IPR036691">
    <property type="entry name" value="Endo/exonu/phosph_ase_sf"/>
</dbReference>
<feature type="compositionally biased region" description="Polar residues" evidence="6">
    <location>
        <begin position="298"/>
        <end position="311"/>
    </location>
</feature>
<dbReference type="CDD" id="cd14131">
    <property type="entry name" value="PKc_Mps1"/>
    <property type="match status" value="1"/>
</dbReference>
<keyword evidence="2" id="KW-0808">Transferase</keyword>
<dbReference type="AlphaFoldDB" id="A0A2Z6PCI0"/>
<dbReference type="Pfam" id="PF00069">
    <property type="entry name" value="Pkinase"/>
    <property type="match status" value="2"/>
</dbReference>